<dbReference type="Proteomes" id="UP001060215">
    <property type="component" value="Chromosome 3"/>
</dbReference>
<proteinExistence type="predicted"/>
<name>A0ACC0IJF7_9ERIC</name>
<keyword evidence="2" id="KW-1185">Reference proteome</keyword>
<organism evidence="1 2">
    <name type="scientific">Camellia lanceoleosa</name>
    <dbReference type="NCBI Taxonomy" id="1840588"/>
    <lineage>
        <taxon>Eukaryota</taxon>
        <taxon>Viridiplantae</taxon>
        <taxon>Streptophyta</taxon>
        <taxon>Embryophyta</taxon>
        <taxon>Tracheophyta</taxon>
        <taxon>Spermatophyta</taxon>
        <taxon>Magnoliopsida</taxon>
        <taxon>eudicotyledons</taxon>
        <taxon>Gunneridae</taxon>
        <taxon>Pentapetalae</taxon>
        <taxon>asterids</taxon>
        <taxon>Ericales</taxon>
        <taxon>Theaceae</taxon>
        <taxon>Camellia</taxon>
    </lineage>
</organism>
<evidence type="ECO:0000313" key="1">
    <source>
        <dbReference type="EMBL" id="KAI8025580.1"/>
    </source>
</evidence>
<sequence length="110" mass="12010">MNCVLIFEATPGAFGIVKNVASMKKGFGTKPILQGKLGEMLDARGGTSFPNPRPVIQGRRDCRLKGKSVDRSAAKKAIGCKTPRDDILLIFMPLEGYPINQVLHSVRKIE</sequence>
<protein>
    <submittedName>
        <fullName evidence="1">Uncharacterized protein</fullName>
    </submittedName>
</protein>
<gene>
    <name evidence="1" type="ORF">LOK49_LG02G00284</name>
</gene>
<comment type="caution">
    <text evidence="1">The sequence shown here is derived from an EMBL/GenBank/DDBJ whole genome shotgun (WGS) entry which is preliminary data.</text>
</comment>
<evidence type="ECO:0000313" key="2">
    <source>
        <dbReference type="Proteomes" id="UP001060215"/>
    </source>
</evidence>
<accession>A0ACC0IJF7</accession>
<dbReference type="EMBL" id="CM045760">
    <property type="protein sequence ID" value="KAI8025580.1"/>
    <property type="molecule type" value="Genomic_DNA"/>
</dbReference>
<reference evidence="1 2" key="1">
    <citation type="journal article" date="2022" name="Plant J.">
        <title>Chromosome-level genome of Camellia lanceoleosa provides a valuable resource for understanding genome evolution and self-incompatibility.</title>
        <authorList>
            <person name="Gong W."/>
            <person name="Xiao S."/>
            <person name="Wang L."/>
            <person name="Liao Z."/>
            <person name="Chang Y."/>
            <person name="Mo W."/>
            <person name="Hu G."/>
            <person name="Li W."/>
            <person name="Zhao G."/>
            <person name="Zhu H."/>
            <person name="Hu X."/>
            <person name="Ji K."/>
            <person name="Xiang X."/>
            <person name="Song Q."/>
            <person name="Yuan D."/>
            <person name="Jin S."/>
            <person name="Zhang L."/>
        </authorList>
    </citation>
    <scope>NUCLEOTIDE SEQUENCE [LARGE SCALE GENOMIC DNA]</scope>
    <source>
        <strain evidence="1">SQ_2022a</strain>
    </source>
</reference>